<dbReference type="Pfam" id="PF00155">
    <property type="entry name" value="Aminotran_1_2"/>
    <property type="match status" value="1"/>
</dbReference>
<dbReference type="SUPFAM" id="SSF53383">
    <property type="entry name" value="PLP-dependent transferases"/>
    <property type="match status" value="1"/>
</dbReference>
<dbReference type="InterPro" id="IPR050106">
    <property type="entry name" value="HistidinolP_aminotransfase"/>
</dbReference>
<proteinExistence type="inferred from homology"/>
<dbReference type="Proteomes" id="UP000294901">
    <property type="component" value="Unassembled WGS sequence"/>
</dbReference>
<evidence type="ECO:0000256" key="1">
    <source>
        <dbReference type="ARBA" id="ARBA00001933"/>
    </source>
</evidence>
<dbReference type="InterPro" id="IPR015422">
    <property type="entry name" value="PyrdxlP-dep_Trfase_small"/>
</dbReference>
<evidence type="ECO:0000313" key="9">
    <source>
        <dbReference type="Proteomes" id="UP000294901"/>
    </source>
</evidence>
<comment type="cofactor">
    <cofactor evidence="1 5">
        <name>pyridoxal 5'-phosphate</name>
        <dbReference type="ChEBI" id="CHEBI:597326"/>
    </cofactor>
</comment>
<comment type="similarity">
    <text evidence="5">Belongs to the class-II pyridoxal-phosphate-dependent aminotransferase family.</text>
</comment>
<dbReference type="InterPro" id="IPR015421">
    <property type="entry name" value="PyrdxlP-dep_Trfase_major"/>
</dbReference>
<dbReference type="CDD" id="cd00609">
    <property type="entry name" value="AAT_like"/>
    <property type="match status" value="1"/>
</dbReference>
<dbReference type="PANTHER" id="PTHR43643:SF3">
    <property type="entry name" value="HISTIDINOL-PHOSPHATE AMINOTRANSFERASE"/>
    <property type="match status" value="1"/>
</dbReference>
<dbReference type="AlphaFoldDB" id="A0A4R6JPM0"/>
<feature type="domain" description="Aminotransferase class I/classII large" evidence="7">
    <location>
        <begin position="26"/>
        <end position="323"/>
    </location>
</feature>
<dbReference type="GO" id="GO:0030170">
    <property type="term" value="F:pyridoxal phosphate binding"/>
    <property type="evidence" value="ECO:0007669"/>
    <property type="project" value="InterPro"/>
</dbReference>
<evidence type="ECO:0000256" key="3">
    <source>
        <dbReference type="ARBA" id="ARBA00022679"/>
    </source>
</evidence>
<dbReference type="PANTHER" id="PTHR43643">
    <property type="entry name" value="HISTIDINOL-PHOSPHATE AMINOTRANSFERASE 2"/>
    <property type="match status" value="1"/>
</dbReference>
<dbReference type="InterPro" id="IPR015424">
    <property type="entry name" value="PyrdxlP-dep_Trfase"/>
</dbReference>
<evidence type="ECO:0000256" key="6">
    <source>
        <dbReference type="SAM" id="MobiDB-lite"/>
    </source>
</evidence>
<comment type="caution">
    <text evidence="8">The sequence shown here is derived from an EMBL/GenBank/DDBJ whole genome shotgun (WGS) entry which is preliminary data.</text>
</comment>
<name>A0A4R6JPM0_9ACTN</name>
<protein>
    <submittedName>
        <fullName evidence="8">Histidinol-phosphate aminotransferase</fullName>
    </submittedName>
</protein>
<dbReference type="Gene3D" id="3.90.1150.10">
    <property type="entry name" value="Aspartate Aminotransferase, domain 1"/>
    <property type="match status" value="1"/>
</dbReference>
<evidence type="ECO:0000259" key="7">
    <source>
        <dbReference type="Pfam" id="PF00155"/>
    </source>
</evidence>
<dbReference type="NCBIfam" id="NF002878">
    <property type="entry name" value="PRK03321.1"/>
    <property type="match status" value="1"/>
</dbReference>
<dbReference type="OrthoDB" id="9809616at2"/>
<dbReference type="EMBL" id="SNWR01000001">
    <property type="protein sequence ID" value="TDO36756.1"/>
    <property type="molecule type" value="Genomic_DNA"/>
</dbReference>
<accession>A0A4R6JPM0</accession>
<keyword evidence="4 5" id="KW-0663">Pyridoxal phosphate</keyword>
<gene>
    <name evidence="8" type="ORF">C8E87_0338</name>
</gene>
<keyword evidence="2 8" id="KW-0032">Aminotransferase</keyword>
<dbReference type="RefSeq" id="WP_133871467.1">
    <property type="nucleotide sequence ID" value="NZ_BOMD01000101.1"/>
</dbReference>
<feature type="region of interest" description="Disordered" evidence="6">
    <location>
        <begin position="358"/>
        <end position="380"/>
    </location>
</feature>
<sequence length="380" mass="39811">MPITPRAEIVALPGYAARRSESLPAKLANNELPEATLPPPVSAAIAAAVAESHRYPDMGATDLLDRLALKYELPAERLAVGCGSVALCLQVLQALCRPGDEVVFAWRSFEAYPVFARMMNATGVPVALDDGHAHDLDAMLAAITPRTRVVFVCNPNNPTGTVVSGAALRSFAARVPSDVLVLIDEAYREFVTDPGVLDGLDLVRGAENVAVLRTFSKAYGLAALRVGYLAGPAAVASAVRKVAVPFGVNGIAQAAALAALSVEDEVADRCRRIAAERDRVRAVLLAQGYPVPPTQANFVWLPLGEHTGDFVAHAVTHGVDVRGFAGDGVRVTVGGEAANAAFLRASGSFPYAGRELAQRDPVGQPGLGQQVADVPLDGTR</sequence>
<dbReference type="PROSITE" id="PS00599">
    <property type="entry name" value="AA_TRANSFER_CLASS_2"/>
    <property type="match status" value="1"/>
</dbReference>
<evidence type="ECO:0000256" key="4">
    <source>
        <dbReference type="ARBA" id="ARBA00022898"/>
    </source>
</evidence>
<dbReference type="InterPro" id="IPR001917">
    <property type="entry name" value="Aminotrans_II_pyridoxalP_BS"/>
</dbReference>
<evidence type="ECO:0000256" key="5">
    <source>
        <dbReference type="RuleBase" id="RU003693"/>
    </source>
</evidence>
<dbReference type="InterPro" id="IPR004839">
    <property type="entry name" value="Aminotransferase_I/II_large"/>
</dbReference>
<dbReference type="InterPro" id="IPR024892">
    <property type="entry name" value="ArAT"/>
</dbReference>
<organism evidence="8 9">
    <name type="scientific">Paractinoplanes brasiliensis</name>
    <dbReference type="NCBI Taxonomy" id="52695"/>
    <lineage>
        <taxon>Bacteria</taxon>
        <taxon>Bacillati</taxon>
        <taxon>Actinomycetota</taxon>
        <taxon>Actinomycetes</taxon>
        <taxon>Micromonosporales</taxon>
        <taxon>Micromonosporaceae</taxon>
        <taxon>Paractinoplanes</taxon>
    </lineage>
</organism>
<evidence type="ECO:0000256" key="2">
    <source>
        <dbReference type="ARBA" id="ARBA00022576"/>
    </source>
</evidence>
<evidence type="ECO:0000313" key="8">
    <source>
        <dbReference type="EMBL" id="TDO36756.1"/>
    </source>
</evidence>
<dbReference type="GO" id="GO:0008483">
    <property type="term" value="F:transaminase activity"/>
    <property type="evidence" value="ECO:0007669"/>
    <property type="project" value="UniProtKB-KW"/>
</dbReference>
<keyword evidence="9" id="KW-1185">Reference proteome</keyword>
<reference evidence="8 9" key="1">
    <citation type="submission" date="2019-03" db="EMBL/GenBank/DDBJ databases">
        <title>Sequencing the genomes of 1000 actinobacteria strains.</title>
        <authorList>
            <person name="Klenk H.-P."/>
        </authorList>
    </citation>
    <scope>NUCLEOTIDE SEQUENCE [LARGE SCALE GENOMIC DNA]</scope>
    <source>
        <strain evidence="8 9">DSM 43805</strain>
    </source>
</reference>
<dbReference type="Gene3D" id="3.40.640.10">
    <property type="entry name" value="Type I PLP-dependent aspartate aminotransferase-like (Major domain)"/>
    <property type="match status" value="1"/>
</dbReference>
<keyword evidence="3 8" id="KW-0808">Transferase</keyword>